<evidence type="ECO:0000256" key="6">
    <source>
        <dbReference type="ARBA" id="ARBA00022618"/>
    </source>
</evidence>
<dbReference type="NCBIfam" id="TIGR01082">
    <property type="entry name" value="murC"/>
    <property type="match status" value="1"/>
</dbReference>
<proteinExistence type="inferred from homology"/>
<evidence type="ECO:0000256" key="5">
    <source>
        <dbReference type="ARBA" id="ARBA00022598"/>
    </source>
</evidence>
<dbReference type="Gene3D" id="3.90.190.20">
    <property type="entry name" value="Mur ligase, C-terminal domain"/>
    <property type="match status" value="1"/>
</dbReference>
<dbReference type="GO" id="GO:0051301">
    <property type="term" value="P:cell division"/>
    <property type="evidence" value="ECO:0007669"/>
    <property type="project" value="UniProtKB-KW"/>
</dbReference>
<dbReference type="EMBL" id="NATQ01000060">
    <property type="protein sequence ID" value="OQX90387.1"/>
    <property type="molecule type" value="Genomic_DNA"/>
</dbReference>
<dbReference type="InterPro" id="IPR036615">
    <property type="entry name" value="Mur_ligase_C_dom_sf"/>
</dbReference>
<comment type="function">
    <text evidence="14">Cell wall formation.</text>
</comment>
<keyword evidence="8 14" id="KW-0067">ATP-binding</keyword>
<organism evidence="18 19">
    <name type="scientific">Candidatus Coatesbacteria bacterium 4484_99</name>
    <dbReference type="NCBI Taxonomy" id="1970774"/>
    <lineage>
        <taxon>Bacteria</taxon>
        <taxon>Candidatus Coatesiibacteriota</taxon>
    </lineage>
</organism>
<dbReference type="GO" id="GO:0009252">
    <property type="term" value="P:peptidoglycan biosynthetic process"/>
    <property type="evidence" value="ECO:0007669"/>
    <property type="project" value="UniProtKB-UniRule"/>
</dbReference>
<dbReference type="GO" id="GO:0005737">
    <property type="term" value="C:cytoplasm"/>
    <property type="evidence" value="ECO:0007669"/>
    <property type="project" value="UniProtKB-SubCell"/>
</dbReference>
<dbReference type="HAMAP" id="MF_00046">
    <property type="entry name" value="MurC"/>
    <property type="match status" value="1"/>
</dbReference>
<keyword evidence="10 14" id="KW-0573">Peptidoglycan synthesis</keyword>
<evidence type="ECO:0000259" key="17">
    <source>
        <dbReference type="Pfam" id="PF08245"/>
    </source>
</evidence>
<keyword evidence="4 14" id="KW-0963">Cytoplasm</keyword>
<dbReference type="UniPathway" id="UPA00219"/>
<dbReference type="Proteomes" id="UP000192611">
    <property type="component" value="Unassembled WGS sequence"/>
</dbReference>
<evidence type="ECO:0000256" key="4">
    <source>
        <dbReference type="ARBA" id="ARBA00022490"/>
    </source>
</evidence>
<dbReference type="InterPro" id="IPR013221">
    <property type="entry name" value="Mur_ligase_cen"/>
</dbReference>
<evidence type="ECO:0000256" key="14">
    <source>
        <dbReference type="HAMAP-Rule" id="MF_00046"/>
    </source>
</evidence>
<keyword evidence="5 14" id="KW-0436">Ligase</keyword>
<dbReference type="Gene3D" id="3.40.1190.10">
    <property type="entry name" value="Mur-like, catalytic domain"/>
    <property type="match status" value="1"/>
</dbReference>
<dbReference type="PANTHER" id="PTHR43445">
    <property type="entry name" value="UDP-N-ACETYLMURAMATE--L-ALANINE LIGASE-RELATED"/>
    <property type="match status" value="1"/>
</dbReference>
<evidence type="ECO:0000256" key="7">
    <source>
        <dbReference type="ARBA" id="ARBA00022741"/>
    </source>
</evidence>
<feature type="binding site" evidence="14">
    <location>
        <begin position="112"/>
        <end position="118"/>
    </location>
    <ligand>
        <name>ATP</name>
        <dbReference type="ChEBI" id="CHEBI:30616"/>
    </ligand>
</feature>
<evidence type="ECO:0000256" key="9">
    <source>
        <dbReference type="ARBA" id="ARBA00022960"/>
    </source>
</evidence>
<dbReference type="InterPro" id="IPR004101">
    <property type="entry name" value="Mur_ligase_C"/>
</dbReference>
<reference evidence="19" key="1">
    <citation type="submission" date="2017-03" db="EMBL/GenBank/DDBJ databases">
        <title>Novel pathways for hydrocarbon cycling and metabolic interdependencies in hydrothermal sediment communities.</title>
        <authorList>
            <person name="Dombrowski N."/>
            <person name="Seitz K."/>
            <person name="Teske A."/>
            <person name="Baker B."/>
        </authorList>
    </citation>
    <scope>NUCLEOTIDE SEQUENCE [LARGE SCALE GENOMIC DNA]</scope>
</reference>
<dbReference type="EC" id="6.3.2.8" evidence="3 14"/>
<evidence type="ECO:0000256" key="10">
    <source>
        <dbReference type="ARBA" id="ARBA00022984"/>
    </source>
</evidence>
<gene>
    <name evidence="14" type="primary">murC</name>
    <name evidence="18" type="ORF">B6D57_03410</name>
</gene>
<dbReference type="Pfam" id="PF08245">
    <property type="entry name" value="Mur_ligase_M"/>
    <property type="match status" value="1"/>
</dbReference>
<evidence type="ECO:0000256" key="11">
    <source>
        <dbReference type="ARBA" id="ARBA00023306"/>
    </source>
</evidence>
<feature type="domain" description="Mur ligase C-terminal" evidence="16">
    <location>
        <begin position="311"/>
        <end position="441"/>
    </location>
</feature>
<comment type="catalytic activity">
    <reaction evidence="13 14">
        <text>UDP-N-acetyl-alpha-D-muramate + L-alanine + ATP = UDP-N-acetyl-alpha-D-muramoyl-L-alanine + ADP + phosphate + H(+)</text>
        <dbReference type="Rhea" id="RHEA:23372"/>
        <dbReference type="ChEBI" id="CHEBI:15378"/>
        <dbReference type="ChEBI" id="CHEBI:30616"/>
        <dbReference type="ChEBI" id="CHEBI:43474"/>
        <dbReference type="ChEBI" id="CHEBI:57972"/>
        <dbReference type="ChEBI" id="CHEBI:70757"/>
        <dbReference type="ChEBI" id="CHEBI:83898"/>
        <dbReference type="ChEBI" id="CHEBI:456216"/>
        <dbReference type="EC" id="6.3.2.8"/>
    </reaction>
</comment>
<dbReference type="AlphaFoldDB" id="A0A1W9S177"/>
<comment type="caution">
    <text evidence="18">The sequence shown here is derived from an EMBL/GenBank/DDBJ whole genome shotgun (WGS) entry which is preliminary data.</text>
</comment>
<evidence type="ECO:0000259" key="15">
    <source>
        <dbReference type="Pfam" id="PF01225"/>
    </source>
</evidence>
<dbReference type="GO" id="GO:0005524">
    <property type="term" value="F:ATP binding"/>
    <property type="evidence" value="ECO:0007669"/>
    <property type="project" value="UniProtKB-UniRule"/>
</dbReference>
<evidence type="ECO:0000256" key="13">
    <source>
        <dbReference type="ARBA" id="ARBA00047833"/>
    </source>
</evidence>
<keyword evidence="9 14" id="KW-0133">Cell shape</keyword>
<dbReference type="InterPro" id="IPR050061">
    <property type="entry name" value="MurCDEF_pg_biosynth"/>
</dbReference>
<accession>A0A1W9S177</accession>
<evidence type="ECO:0000313" key="19">
    <source>
        <dbReference type="Proteomes" id="UP000192611"/>
    </source>
</evidence>
<dbReference type="Pfam" id="PF01225">
    <property type="entry name" value="Mur_ligase"/>
    <property type="match status" value="1"/>
</dbReference>
<feature type="domain" description="Mur ligase central" evidence="17">
    <location>
        <begin position="110"/>
        <end position="288"/>
    </location>
</feature>
<evidence type="ECO:0000256" key="2">
    <source>
        <dbReference type="ARBA" id="ARBA00004752"/>
    </source>
</evidence>
<keyword evidence="12 14" id="KW-0961">Cell wall biogenesis/degradation</keyword>
<dbReference type="GO" id="GO:0008360">
    <property type="term" value="P:regulation of cell shape"/>
    <property type="evidence" value="ECO:0007669"/>
    <property type="project" value="UniProtKB-KW"/>
</dbReference>
<dbReference type="Pfam" id="PF02875">
    <property type="entry name" value="Mur_ligase_C"/>
    <property type="match status" value="1"/>
</dbReference>
<dbReference type="InterPro" id="IPR000713">
    <property type="entry name" value="Mur_ligase_N"/>
</dbReference>
<keyword evidence="7 14" id="KW-0547">Nucleotide-binding</keyword>
<dbReference type="SUPFAM" id="SSF53244">
    <property type="entry name" value="MurD-like peptide ligases, peptide-binding domain"/>
    <property type="match status" value="1"/>
</dbReference>
<keyword evidence="11 14" id="KW-0131">Cell cycle</keyword>
<dbReference type="SUPFAM" id="SSF51984">
    <property type="entry name" value="MurCD N-terminal domain"/>
    <property type="match status" value="1"/>
</dbReference>
<evidence type="ECO:0000256" key="12">
    <source>
        <dbReference type="ARBA" id="ARBA00023316"/>
    </source>
</evidence>
<feature type="domain" description="Mur ligase N-terminal catalytic" evidence="15">
    <location>
        <begin position="7"/>
        <end position="104"/>
    </location>
</feature>
<dbReference type="PANTHER" id="PTHR43445:SF3">
    <property type="entry name" value="UDP-N-ACETYLMURAMATE--L-ALANINE LIGASE"/>
    <property type="match status" value="1"/>
</dbReference>
<comment type="pathway">
    <text evidence="2 14">Cell wall biogenesis; peptidoglycan biosynthesis.</text>
</comment>
<dbReference type="SUPFAM" id="SSF53623">
    <property type="entry name" value="MurD-like peptide ligases, catalytic domain"/>
    <property type="match status" value="1"/>
</dbReference>
<comment type="subcellular location">
    <subcellularLocation>
        <location evidence="1 14">Cytoplasm</location>
    </subcellularLocation>
</comment>
<evidence type="ECO:0000256" key="8">
    <source>
        <dbReference type="ARBA" id="ARBA00022840"/>
    </source>
</evidence>
<keyword evidence="6 14" id="KW-0132">Cell division</keyword>
<name>A0A1W9S177_9BACT</name>
<evidence type="ECO:0000256" key="1">
    <source>
        <dbReference type="ARBA" id="ARBA00004496"/>
    </source>
</evidence>
<protein>
    <recommendedName>
        <fullName evidence="3 14">UDP-N-acetylmuramate--L-alanine ligase</fullName>
        <ecNumber evidence="3 14">6.3.2.8</ecNumber>
    </recommendedName>
    <alternativeName>
        <fullName evidence="14">UDP-N-acetylmuramoyl-L-alanine synthetase</fullName>
    </alternativeName>
</protein>
<dbReference type="GO" id="GO:0008763">
    <property type="term" value="F:UDP-N-acetylmuramate-L-alanine ligase activity"/>
    <property type="evidence" value="ECO:0007669"/>
    <property type="project" value="UniProtKB-UniRule"/>
</dbReference>
<evidence type="ECO:0000256" key="3">
    <source>
        <dbReference type="ARBA" id="ARBA00012211"/>
    </source>
</evidence>
<evidence type="ECO:0000259" key="16">
    <source>
        <dbReference type="Pfam" id="PF02875"/>
    </source>
</evidence>
<dbReference type="InterPro" id="IPR036565">
    <property type="entry name" value="Mur-like_cat_sf"/>
</dbReference>
<sequence length="458" mass="51289">MFGRIRRIHMVGIGGSGMSGIAEILKNLGFEITGSDIQESGTITNLRSLGIPIEIGHKEHNVGDAQVVVYSTAIAEDNPELVFAKRENIPTIPRAEMLAELMRMKVGIAVAGTHGKTTTTSMVASVLEAGGLNPTMVIGGRLKMLGRGAYLGKGDYFVVEADESDRTFLLYSPVYVVVTNIDLEHIDNYTGIDDLKETFAQFINKVPFYGCAFLYGDDRNLVDIFPTIRRRYKTYGFASEHDLVARNIELHEDSSLFDLYISGENMGRMKVNMPGEHMVLNALSAIGMGFELGIPVDVIGDALAEFEGVEMRFEVLGEVGEVMVMHDYAHHPTEIKATLDTLSRTYNRRIFAVFQPHLYSRTRYFMDEFAKSFFNAYFVVITDIYPAREEPIPGVRAEEIVMKAREFGHKRAEYIQNKADIPAFITSFVDKGDMIVFLGAGDIWKTARKTLQWLKEEL</sequence>
<evidence type="ECO:0000313" key="18">
    <source>
        <dbReference type="EMBL" id="OQX90387.1"/>
    </source>
</evidence>
<dbReference type="InterPro" id="IPR005758">
    <property type="entry name" value="UDP-N-AcMur_Ala_ligase_MurC"/>
</dbReference>
<dbReference type="Gene3D" id="3.40.50.720">
    <property type="entry name" value="NAD(P)-binding Rossmann-like Domain"/>
    <property type="match status" value="1"/>
</dbReference>
<comment type="similarity">
    <text evidence="14">Belongs to the MurCDEF family.</text>
</comment>
<dbReference type="GO" id="GO:0071555">
    <property type="term" value="P:cell wall organization"/>
    <property type="evidence" value="ECO:0007669"/>
    <property type="project" value="UniProtKB-KW"/>
</dbReference>